<keyword evidence="3 6" id="KW-0732">Signal</keyword>
<name>A0ABW5A3D6_9BACL</name>
<organism evidence="7 8">
    <name type="scientific">Tumebacillus lipolyticus</name>
    <dbReference type="NCBI Taxonomy" id="1280370"/>
    <lineage>
        <taxon>Bacteria</taxon>
        <taxon>Bacillati</taxon>
        <taxon>Bacillota</taxon>
        <taxon>Bacilli</taxon>
        <taxon>Bacillales</taxon>
        <taxon>Alicyclobacillaceae</taxon>
        <taxon>Tumebacillus</taxon>
    </lineage>
</organism>
<comment type="similarity">
    <text evidence="1 4">Belongs to the bacterial solute-binding protein 9 family.</text>
</comment>
<feature type="chain" id="PRO_5045772745" evidence="6">
    <location>
        <begin position="30"/>
        <end position="320"/>
    </location>
</feature>
<comment type="caution">
    <text evidence="7">The sequence shown here is derived from an EMBL/GenBank/DDBJ whole genome shotgun (WGS) entry which is preliminary data.</text>
</comment>
<feature type="signal peptide" evidence="6">
    <location>
        <begin position="1"/>
        <end position="29"/>
    </location>
</feature>
<reference evidence="8" key="1">
    <citation type="journal article" date="2019" name="Int. J. Syst. Evol. Microbiol.">
        <title>The Global Catalogue of Microorganisms (GCM) 10K type strain sequencing project: providing services to taxonomists for standard genome sequencing and annotation.</title>
        <authorList>
            <consortium name="The Broad Institute Genomics Platform"/>
            <consortium name="The Broad Institute Genome Sequencing Center for Infectious Disease"/>
            <person name="Wu L."/>
            <person name="Ma J."/>
        </authorList>
    </citation>
    <scope>NUCLEOTIDE SEQUENCE [LARGE SCALE GENOMIC DNA]</scope>
    <source>
        <strain evidence="8">CGMCC 1.13574</strain>
    </source>
</reference>
<accession>A0ABW5A3D6</accession>
<dbReference type="InterPro" id="IPR006128">
    <property type="entry name" value="Lipoprotein_PsaA-like"/>
</dbReference>
<dbReference type="EMBL" id="JBHUIO010000011">
    <property type="protein sequence ID" value="MFD2171995.1"/>
    <property type="molecule type" value="Genomic_DNA"/>
</dbReference>
<dbReference type="Pfam" id="PF01297">
    <property type="entry name" value="ZnuA"/>
    <property type="match status" value="1"/>
</dbReference>
<dbReference type="CDD" id="cd01017">
    <property type="entry name" value="AdcA"/>
    <property type="match status" value="1"/>
</dbReference>
<evidence type="ECO:0000256" key="1">
    <source>
        <dbReference type="ARBA" id="ARBA00011028"/>
    </source>
</evidence>
<dbReference type="Proteomes" id="UP001597343">
    <property type="component" value="Unassembled WGS sequence"/>
</dbReference>
<evidence type="ECO:0000256" key="5">
    <source>
        <dbReference type="SAM" id="MobiDB-lite"/>
    </source>
</evidence>
<keyword evidence="2 4" id="KW-0813">Transport</keyword>
<evidence type="ECO:0000313" key="8">
    <source>
        <dbReference type="Proteomes" id="UP001597343"/>
    </source>
</evidence>
<evidence type="ECO:0000313" key="7">
    <source>
        <dbReference type="EMBL" id="MFD2171995.1"/>
    </source>
</evidence>
<dbReference type="InterPro" id="IPR006129">
    <property type="entry name" value="AdhesinB"/>
</dbReference>
<dbReference type="RefSeq" id="WP_386049274.1">
    <property type="nucleotide sequence ID" value="NZ_JBHUIO010000011.1"/>
</dbReference>
<dbReference type="PROSITE" id="PS51257">
    <property type="entry name" value="PROKAR_LIPOPROTEIN"/>
    <property type="match status" value="1"/>
</dbReference>
<dbReference type="PANTHER" id="PTHR42953:SF3">
    <property type="entry name" value="HIGH-AFFINITY ZINC UPTAKE SYSTEM PROTEIN ZNUA"/>
    <property type="match status" value="1"/>
</dbReference>
<dbReference type="InterPro" id="IPR006127">
    <property type="entry name" value="ZnuA-like"/>
</dbReference>
<dbReference type="PRINTS" id="PR00690">
    <property type="entry name" value="ADHESNFAMILY"/>
</dbReference>
<dbReference type="SUPFAM" id="SSF53807">
    <property type="entry name" value="Helical backbone' metal receptor"/>
    <property type="match status" value="1"/>
</dbReference>
<evidence type="ECO:0000256" key="2">
    <source>
        <dbReference type="ARBA" id="ARBA00022448"/>
    </source>
</evidence>
<keyword evidence="8" id="KW-1185">Reference proteome</keyword>
<evidence type="ECO:0000256" key="3">
    <source>
        <dbReference type="ARBA" id="ARBA00022729"/>
    </source>
</evidence>
<dbReference type="Gene3D" id="3.40.50.1980">
    <property type="entry name" value="Nitrogenase molybdenum iron protein domain"/>
    <property type="match status" value="2"/>
</dbReference>
<feature type="region of interest" description="Disordered" evidence="5">
    <location>
        <begin position="122"/>
        <end position="148"/>
    </location>
</feature>
<evidence type="ECO:0000256" key="6">
    <source>
        <dbReference type="SAM" id="SignalP"/>
    </source>
</evidence>
<dbReference type="PANTHER" id="PTHR42953">
    <property type="entry name" value="HIGH-AFFINITY ZINC UPTAKE SYSTEM PROTEIN ZNUA-RELATED"/>
    <property type="match status" value="1"/>
</dbReference>
<protein>
    <submittedName>
        <fullName evidence="7">Metal ABC transporter substrate-binding protein</fullName>
    </submittedName>
</protein>
<sequence>MKKWWNKTAFTLIAASLLLTGCGGTSDSAGEGTASNKMKVVTTFYPMYEFAKKVAGENADVTVLVPAGTEPHDWEPTAKDVAKITEADVFVYNGAGFETWVDSMLNSVNNKQLKVVEASHGAGLIDGEEEADGHSDEESHEEHEHGKYDPHIWLDPVLAQHEVRAISEALQAVDPARKAEYQKNADAYLSELNALDQSFREGLKDVQTKDIVTSHTAFAYMAKRYGLKQVPISGISPEQEPSAAAMKEIISFAKEHRVKTIFFETLASPKVAEAVAKEVGATTAVLNPLEGLTEEEKRSGLDYVGVMKQNLAALTKALSN</sequence>
<gene>
    <name evidence="7" type="ORF">ACFSOY_18685</name>
</gene>
<dbReference type="InterPro" id="IPR050492">
    <property type="entry name" value="Bact_metal-bind_prot9"/>
</dbReference>
<evidence type="ECO:0000256" key="4">
    <source>
        <dbReference type="RuleBase" id="RU003512"/>
    </source>
</evidence>
<feature type="compositionally biased region" description="Basic and acidic residues" evidence="5">
    <location>
        <begin position="132"/>
        <end position="148"/>
    </location>
</feature>
<proteinExistence type="inferred from homology"/>
<dbReference type="PRINTS" id="PR00691">
    <property type="entry name" value="ADHESINB"/>
</dbReference>